<dbReference type="EMBL" id="VUMI01000007">
    <property type="protein sequence ID" value="MSS87963.1"/>
    <property type="molecule type" value="Genomic_DNA"/>
</dbReference>
<feature type="transmembrane region" description="Helical" evidence="8">
    <location>
        <begin position="140"/>
        <end position="156"/>
    </location>
</feature>
<feature type="transmembrane region" description="Helical" evidence="8">
    <location>
        <begin position="44"/>
        <end position="64"/>
    </location>
</feature>
<feature type="transmembrane region" description="Helical" evidence="8">
    <location>
        <begin position="70"/>
        <end position="91"/>
    </location>
</feature>
<evidence type="ECO:0000256" key="1">
    <source>
        <dbReference type="ARBA" id="ARBA00004651"/>
    </source>
</evidence>
<keyword evidence="6 8" id="KW-1133">Transmembrane helix</keyword>
<feature type="transmembrane region" description="Helical" evidence="8">
    <location>
        <begin position="199"/>
        <end position="221"/>
    </location>
</feature>
<keyword evidence="5 8" id="KW-0812">Transmembrane</keyword>
<dbReference type="GO" id="GO:1903785">
    <property type="term" value="P:L-valine transmembrane transport"/>
    <property type="evidence" value="ECO:0007669"/>
    <property type="project" value="TreeGrafter"/>
</dbReference>
<proteinExistence type="inferred from homology"/>
<name>A0A6N7WBA5_9FIRM</name>
<keyword evidence="10" id="KW-1185">Reference proteome</keyword>
<evidence type="ECO:0000313" key="9">
    <source>
        <dbReference type="EMBL" id="MSS87963.1"/>
    </source>
</evidence>
<reference evidence="9 10" key="1">
    <citation type="submission" date="2019-08" db="EMBL/GenBank/DDBJ databases">
        <title>In-depth cultivation of the pig gut microbiome towards novel bacterial diversity and tailored functional studies.</title>
        <authorList>
            <person name="Wylensek D."/>
            <person name="Hitch T.C.A."/>
            <person name="Clavel T."/>
        </authorList>
    </citation>
    <scope>NUCLEOTIDE SEQUENCE [LARGE SCALE GENOMIC DNA]</scope>
    <source>
        <strain evidence="9 10">WCA-389-WT-23B</strain>
    </source>
</reference>
<evidence type="ECO:0000256" key="2">
    <source>
        <dbReference type="ARBA" id="ARBA00010735"/>
    </source>
</evidence>
<dbReference type="AlphaFoldDB" id="A0A6N7WBA5"/>
<feature type="transmembrane region" description="Helical" evidence="8">
    <location>
        <begin position="12"/>
        <end position="32"/>
    </location>
</feature>
<comment type="similarity">
    <text evidence="2">Belongs to the AzlC family.</text>
</comment>
<evidence type="ECO:0000256" key="7">
    <source>
        <dbReference type="ARBA" id="ARBA00023136"/>
    </source>
</evidence>
<evidence type="ECO:0000256" key="5">
    <source>
        <dbReference type="ARBA" id="ARBA00022692"/>
    </source>
</evidence>
<evidence type="ECO:0000256" key="4">
    <source>
        <dbReference type="ARBA" id="ARBA00022475"/>
    </source>
</evidence>
<gene>
    <name evidence="9" type="ORF">FYJ45_06420</name>
</gene>
<dbReference type="PANTHER" id="PTHR34979">
    <property type="entry name" value="INNER MEMBRANE PROTEIN YGAZ"/>
    <property type="match status" value="1"/>
</dbReference>
<dbReference type="Pfam" id="PF03591">
    <property type="entry name" value="AzlC"/>
    <property type="match status" value="1"/>
</dbReference>
<keyword evidence="4" id="KW-1003">Cell membrane</keyword>
<accession>A0A6N7WBA5</accession>
<protein>
    <submittedName>
        <fullName evidence="9">Branched-chain amino acid transporter AzlC</fullName>
    </submittedName>
</protein>
<dbReference type="InterPro" id="IPR011606">
    <property type="entry name" value="Brnchd-chn_aa_trnsp_permease"/>
</dbReference>
<comment type="caution">
    <text evidence="9">The sequence shown here is derived from an EMBL/GenBank/DDBJ whole genome shotgun (WGS) entry which is preliminary data.</text>
</comment>
<evidence type="ECO:0000256" key="8">
    <source>
        <dbReference type="SAM" id="Phobius"/>
    </source>
</evidence>
<dbReference type="Proteomes" id="UP000436047">
    <property type="component" value="Unassembled WGS sequence"/>
</dbReference>
<keyword evidence="3" id="KW-0813">Transport</keyword>
<evidence type="ECO:0000313" key="10">
    <source>
        <dbReference type="Proteomes" id="UP000436047"/>
    </source>
</evidence>
<keyword evidence="7 8" id="KW-0472">Membrane</keyword>
<evidence type="ECO:0000256" key="3">
    <source>
        <dbReference type="ARBA" id="ARBA00022448"/>
    </source>
</evidence>
<dbReference type="PANTHER" id="PTHR34979:SF1">
    <property type="entry name" value="INNER MEMBRANE PROTEIN YGAZ"/>
    <property type="match status" value="1"/>
</dbReference>
<organism evidence="9 10">
    <name type="scientific">Eisenbergiella porci</name>
    <dbReference type="NCBI Taxonomy" id="2652274"/>
    <lineage>
        <taxon>Bacteria</taxon>
        <taxon>Bacillati</taxon>
        <taxon>Bacillota</taxon>
        <taxon>Clostridia</taxon>
        <taxon>Lachnospirales</taxon>
        <taxon>Lachnospiraceae</taxon>
        <taxon>Eisenbergiella</taxon>
    </lineage>
</organism>
<comment type="subcellular location">
    <subcellularLocation>
        <location evidence="1">Cell membrane</location>
        <topology evidence="1">Multi-pass membrane protein</topology>
    </subcellularLocation>
</comment>
<dbReference type="GO" id="GO:0005886">
    <property type="term" value="C:plasma membrane"/>
    <property type="evidence" value="ECO:0007669"/>
    <property type="project" value="UniProtKB-SubCell"/>
</dbReference>
<evidence type="ECO:0000256" key="6">
    <source>
        <dbReference type="ARBA" id="ARBA00022989"/>
    </source>
</evidence>
<sequence length="232" mass="26633">MNMRAKAFKAALPYTLPICIGFLFLGMSYGFLMRSKGFSFVYPMLMSFFIFAGSMEFVTVNLLLSAFNPLYAFFLTLMVNARHLFYGISMLERYKNVGWKKPYLIFGMCDESFTINYTVLPPQDIDKGWFMFFVTMLNQIYWVSGATLGALLGYVIHFDTTGIEFVMTALFVVMFIEQWEKADYHRSALTGLACSLLCLLLFGSENFILPAMALIILCFTLDRKKIHKEAIQ</sequence>